<reference evidence="6 7" key="1">
    <citation type="submission" date="2013-03" db="EMBL/GenBank/DDBJ databases">
        <title>The Genome Sequence of Enterococcus saccharolyticus ATCC_43076 (Illumina only assembly).</title>
        <authorList>
            <consortium name="The Broad Institute Genomics Platform"/>
            <consortium name="The Broad Institute Genome Sequencing Center for Infectious Disease"/>
            <person name="Earl A."/>
            <person name="Russ C."/>
            <person name="Gilmore M."/>
            <person name="Surin D."/>
            <person name="Walker B."/>
            <person name="Young S."/>
            <person name="Zeng Q."/>
            <person name="Gargeya S."/>
            <person name="Fitzgerald M."/>
            <person name="Haas B."/>
            <person name="Abouelleil A."/>
            <person name="Allen A.W."/>
            <person name="Alvarado L."/>
            <person name="Arachchi H.M."/>
            <person name="Berlin A.M."/>
            <person name="Chapman S.B."/>
            <person name="Gainer-Dewar J."/>
            <person name="Goldberg J."/>
            <person name="Griggs A."/>
            <person name="Gujja S."/>
            <person name="Hansen M."/>
            <person name="Howarth C."/>
            <person name="Imamovic A."/>
            <person name="Ireland A."/>
            <person name="Larimer J."/>
            <person name="McCowan C."/>
            <person name="Murphy C."/>
            <person name="Pearson M."/>
            <person name="Poon T.W."/>
            <person name="Priest M."/>
            <person name="Roberts A."/>
            <person name="Saif S."/>
            <person name="Shea T."/>
            <person name="Sisk P."/>
            <person name="Sykes S."/>
            <person name="Wortman J."/>
            <person name="Nusbaum C."/>
            <person name="Birren B."/>
        </authorList>
    </citation>
    <scope>NUCLEOTIDE SEQUENCE [LARGE SCALE GENOMIC DNA]</scope>
    <source>
        <strain evidence="6 7">ATCC 43076</strain>
    </source>
</reference>
<dbReference type="SUPFAM" id="SSF53697">
    <property type="entry name" value="SIS domain"/>
    <property type="match status" value="1"/>
</dbReference>
<feature type="domain" description="HTH rpiR-type" evidence="4">
    <location>
        <begin position="1"/>
        <end position="73"/>
    </location>
</feature>
<dbReference type="PANTHER" id="PTHR30514">
    <property type="entry name" value="GLUCOKINASE"/>
    <property type="match status" value="1"/>
</dbReference>
<protein>
    <recommendedName>
        <fullName evidence="8">Phosphosugar-binding transcriptional regulator</fullName>
    </recommendedName>
</protein>
<dbReference type="Gene3D" id="3.40.50.10490">
    <property type="entry name" value="Glucose-6-phosphate isomerase like protein, domain 1"/>
    <property type="match status" value="1"/>
</dbReference>
<dbReference type="OrthoDB" id="1648815at2"/>
<organism evidence="6 7">
    <name type="scientific">Enterococcus saccharolyticus subsp. saccharolyticus ATCC 43076</name>
    <dbReference type="NCBI Taxonomy" id="1139996"/>
    <lineage>
        <taxon>Bacteria</taxon>
        <taxon>Bacillati</taxon>
        <taxon>Bacillota</taxon>
        <taxon>Bacilli</taxon>
        <taxon>Lactobacillales</taxon>
        <taxon>Enterococcaceae</taxon>
        <taxon>Enterococcus</taxon>
    </lineage>
</organism>
<evidence type="ECO:0000256" key="2">
    <source>
        <dbReference type="ARBA" id="ARBA00023125"/>
    </source>
</evidence>
<dbReference type="GO" id="GO:0003700">
    <property type="term" value="F:DNA-binding transcription factor activity"/>
    <property type="evidence" value="ECO:0007669"/>
    <property type="project" value="InterPro"/>
</dbReference>
<keyword evidence="7" id="KW-1185">Reference proteome</keyword>
<dbReference type="GO" id="GO:0097367">
    <property type="term" value="F:carbohydrate derivative binding"/>
    <property type="evidence" value="ECO:0007669"/>
    <property type="project" value="InterPro"/>
</dbReference>
<evidence type="ECO:0000259" key="5">
    <source>
        <dbReference type="PROSITE" id="PS51464"/>
    </source>
</evidence>
<keyword evidence="1" id="KW-0805">Transcription regulation</keyword>
<dbReference type="PATRIC" id="fig|1139996.3.peg.627"/>
<evidence type="ECO:0000256" key="3">
    <source>
        <dbReference type="ARBA" id="ARBA00023163"/>
    </source>
</evidence>
<dbReference type="Pfam" id="PF01418">
    <property type="entry name" value="HTH_6"/>
    <property type="match status" value="1"/>
</dbReference>
<keyword evidence="3" id="KW-0804">Transcription</keyword>
<accession>S0NVG4</accession>
<dbReference type="EMBL" id="AHYT01000002">
    <property type="protein sequence ID" value="EOT29942.1"/>
    <property type="molecule type" value="Genomic_DNA"/>
</dbReference>
<dbReference type="Gene3D" id="1.10.10.10">
    <property type="entry name" value="Winged helix-like DNA-binding domain superfamily/Winged helix DNA-binding domain"/>
    <property type="match status" value="1"/>
</dbReference>
<dbReference type="PANTHER" id="PTHR30514:SF1">
    <property type="entry name" value="HTH-TYPE TRANSCRIPTIONAL REGULATOR HEXR-RELATED"/>
    <property type="match status" value="1"/>
</dbReference>
<dbReference type="GO" id="GO:0003677">
    <property type="term" value="F:DNA binding"/>
    <property type="evidence" value="ECO:0007669"/>
    <property type="project" value="UniProtKB-KW"/>
</dbReference>
<sequence>MFDNEKVKTLNDLEMLVYDYVLKHMESVLTMPIRELSAACHVSTSTIFRMCHKLNLAGFSELKYAIKQKIAADTPFHLDHFYHETSQIDNFLKQVNQESYRKTLDVAIDMIIKANHIIFTGIGTSGILGTYGSRYFMNFGLNCYSLTDAFAPVSPRLQEQTLVIVLSVSGETPEVLDKVKEFKRYGAAILSITNDEHSTIARFSDYNLSYYMPEIIYGRSESLNITTQVPVITLLEVLAQQASHKIYLTNQTDSAHV</sequence>
<dbReference type="PROSITE" id="PS51464">
    <property type="entry name" value="SIS"/>
    <property type="match status" value="1"/>
</dbReference>
<dbReference type="InterPro" id="IPR036388">
    <property type="entry name" value="WH-like_DNA-bd_sf"/>
</dbReference>
<evidence type="ECO:0000259" key="4">
    <source>
        <dbReference type="PROSITE" id="PS51071"/>
    </source>
</evidence>
<dbReference type="InterPro" id="IPR000281">
    <property type="entry name" value="HTH_RpiR"/>
</dbReference>
<dbReference type="InterPro" id="IPR001347">
    <property type="entry name" value="SIS_dom"/>
</dbReference>
<evidence type="ECO:0000313" key="7">
    <source>
        <dbReference type="Proteomes" id="UP000014136"/>
    </source>
</evidence>
<dbReference type="InterPro" id="IPR009057">
    <property type="entry name" value="Homeodomain-like_sf"/>
</dbReference>
<evidence type="ECO:0000256" key="1">
    <source>
        <dbReference type="ARBA" id="ARBA00023015"/>
    </source>
</evidence>
<dbReference type="CDD" id="cd05013">
    <property type="entry name" value="SIS_RpiR"/>
    <property type="match status" value="1"/>
</dbReference>
<dbReference type="PROSITE" id="PS51071">
    <property type="entry name" value="HTH_RPIR"/>
    <property type="match status" value="1"/>
</dbReference>
<dbReference type="AlphaFoldDB" id="S0NVG4"/>
<gene>
    <name evidence="6" type="ORF">OMQ_00634</name>
</gene>
<dbReference type="GO" id="GO:1901135">
    <property type="term" value="P:carbohydrate derivative metabolic process"/>
    <property type="evidence" value="ECO:0007669"/>
    <property type="project" value="InterPro"/>
</dbReference>
<dbReference type="InterPro" id="IPR046348">
    <property type="entry name" value="SIS_dom_sf"/>
</dbReference>
<dbReference type="RefSeq" id="WP_016174440.1">
    <property type="nucleotide sequence ID" value="NZ_KE136389.1"/>
</dbReference>
<dbReference type="STRING" id="41997.RV16_GL001838"/>
<evidence type="ECO:0008006" key="8">
    <source>
        <dbReference type="Google" id="ProtNLM"/>
    </source>
</evidence>
<dbReference type="HOGENOM" id="CLU_055769_4_0_9"/>
<proteinExistence type="predicted"/>
<name>S0NVG4_9ENTE</name>
<dbReference type="Pfam" id="PF01380">
    <property type="entry name" value="SIS"/>
    <property type="match status" value="1"/>
</dbReference>
<dbReference type="Proteomes" id="UP000014136">
    <property type="component" value="Unassembled WGS sequence"/>
</dbReference>
<evidence type="ECO:0000313" key="6">
    <source>
        <dbReference type="EMBL" id="EOT29942.1"/>
    </source>
</evidence>
<keyword evidence="2" id="KW-0238">DNA-binding</keyword>
<dbReference type="eggNOG" id="COG1737">
    <property type="taxonomic scope" value="Bacteria"/>
</dbReference>
<dbReference type="InterPro" id="IPR047640">
    <property type="entry name" value="RpiR-like"/>
</dbReference>
<dbReference type="InterPro" id="IPR035472">
    <property type="entry name" value="RpiR-like_SIS"/>
</dbReference>
<dbReference type="SUPFAM" id="SSF46689">
    <property type="entry name" value="Homeodomain-like"/>
    <property type="match status" value="1"/>
</dbReference>
<comment type="caution">
    <text evidence="6">The sequence shown here is derived from an EMBL/GenBank/DDBJ whole genome shotgun (WGS) entry which is preliminary data.</text>
</comment>
<feature type="domain" description="SIS" evidence="5">
    <location>
        <begin position="107"/>
        <end position="245"/>
    </location>
</feature>